<dbReference type="HOGENOM" id="CLU_091634_0_0_0"/>
<protein>
    <submittedName>
        <fullName evidence="1">HAD-superfamily hydrolase, subfamily IIB</fullName>
    </submittedName>
</protein>
<dbReference type="PATRIC" id="fig|937777.3.peg.3260"/>
<dbReference type="STRING" id="937777.Deipe_3244"/>
<dbReference type="eggNOG" id="COG0561">
    <property type="taxonomic scope" value="Bacteria"/>
</dbReference>
<evidence type="ECO:0000313" key="1">
    <source>
        <dbReference type="EMBL" id="AFZ68687.1"/>
    </source>
</evidence>
<dbReference type="SUPFAM" id="SSF56784">
    <property type="entry name" value="HAD-like"/>
    <property type="match status" value="1"/>
</dbReference>
<dbReference type="Pfam" id="PF08282">
    <property type="entry name" value="Hydrolase_3"/>
    <property type="match status" value="1"/>
</dbReference>
<accession>L0A6A1</accession>
<dbReference type="PANTHER" id="PTHR10000">
    <property type="entry name" value="PHOSPHOSERINE PHOSPHATASE"/>
    <property type="match status" value="1"/>
</dbReference>
<keyword evidence="1" id="KW-0378">Hydrolase</keyword>
<dbReference type="PANTHER" id="PTHR10000:SF8">
    <property type="entry name" value="HAD SUPERFAMILY HYDROLASE-LIKE, TYPE 3"/>
    <property type="match status" value="1"/>
</dbReference>
<evidence type="ECO:0000313" key="2">
    <source>
        <dbReference type="Proteomes" id="UP000010467"/>
    </source>
</evidence>
<dbReference type="InterPro" id="IPR006379">
    <property type="entry name" value="HAD-SF_hydro_IIB"/>
</dbReference>
<dbReference type="GO" id="GO:0005829">
    <property type="term" value="C:cytosol"/>
    <property type="evidence" value="ECO:0007669"/>
    <property type="project" value="TreeGrafter"/>
</dbReference>
<reference evidence="2" key="1">
    <citation type="submission" date="2012-03" db="EMBL/GenBank/DDBJ databases">
        <title>Complete sequence of chromosome of Deinococcus peraridilitoris DSM 19664.</title>
        <authorList>
            <person name="Lucas S."/>
            <person name="Copeland A."/>
            <person name="Lapidus A."/>
            <person name="Glavina del Rio T."/>
            <person name="Dalin E."/>
            <person name="Tice H."/>
            <person name="Bruce D."/>
            <person name="Goodwin L."/>
            <person name="Pitluck S."/>
            <person name="Peters L."/>
            <person name="Mikhailova N."/>
            <person name="Lu M."/>
            <person name="Kyrpides N."/>
            <person name="Mavromatis K."/>
            <person name="Ivanova N."/>
            <person name="Brettin T."/>
            <person name="Detter J.C."/>
            <person name="Han C."/>
            <person name="Larimer F."/>
            <person name="Land M."/>
            <person name="Hauser L."/>
            <person name="Markowitz V."/>
            <person name="Cheng J.-F."/>
            <person name="Hugenholtz P."/>
            <person name="Woyke T."/>
            <person name="Wu D."/>
            <person name="Pukall R."/>
            <person name="Steenblock K."/>
            <person name="Brambilla E."/>
            <person name="Klenk H.-P."/>
            <person name="Eisen J.A."/>
        </authorList>
    </citation>
    <scope>NUCLEOTIDE SEQUENCE [LARGE SCALE GENOMIC DNA]</scope>
    <source>
        <strain evidence="2">DSM 19664 / LMG 22246 / CIP 109416 / KR-200</strain>
    </source>
</reference>
<name>L0A6A1_DEIPD</name>
<dbReference type="Proteomes" id="UP000010467">
    <property type="component" value="Chromosome"/>
</dbReference>
<dbReference type="InterPro" id="IPR023214">
    <property type="entry name" value="HAD_sf"/>
</dbReference>
<dbReference type="EMBL" id="CP003382">
    <property type="protein sequence ID" value="AFZ68687.1"/>
    <property type="molecule type" value="Genomic_DNA"/>
</dbReference>
<gene>
    <name evidence="1" type="ordered locus">Deipe_3244</name>
</gene>
<dbReference type="NCBIfam" id="TIGR01484">
    <property type="entry name" value="HAD-SF-IIB"/>
    <property type="match status" value="1"/>
</dbReference>
<proteinExistence type="predicted"/>
<sequence length="258" mass="28103">MRLIAFDLDGTLLDHDKSIPQRSSRVIEQLRAHGCLFAVITGRARVPDDVMSTVRPQATATSNGGSIAVGEEMLIEHLLTPEQIRAVDALVPQDAEVIAFGTDAVYARDPHTQVFDWLSGRTLKPLEEAARGRVLKFNVRHPEAWRYRETIEALGDMTVTGGVAPYEHFLTVTPARANKGDALRDIARALDVPLAQTVAFGDSDNDLAMFQVAGTAVQVGQAECLVGRGHHQVSCAALGLPGWLEYYLGELARELPRA</sequence>
<dbReference type="GO" id="GO:0000287">
    <property type="term" value="F:magnesium ion binding"/>
    <property type="evidence" value="ECO:0007669"/>
    <property type="project" value="TreeGrafter"/>
</dbReference>
<dbReference type="Gene3D" id="3.30.1240.10">
    <property type="match status" value="1"/>
</dbReference>
<dbReference type="KEGG" id="dpd:Deipe_3244"/>
<dbReference type="AlphaFoldDB" id="L0A6A1"/>
<dbReference type="OrthoDB" id="9806027at2"/>
<organism evidence="1 2">
    <name type="scientific">Deinococcus peraridilitoris (strain DSM 19664 / LMG 22246 / CIP 109416 / KR-200)</name>
    <dbReference type="NCBI Taxonomy" id="937777"/>
    <lineage>
        <taxon>Bacteria</taxon>
        <taxon>Thermotogati</taxon>
        <taxon>Deinococcota</taxon>
        <taxon>Deinococci</taxon>
        <taxon>Deinococcales</taxon>
        <taxon>Deinococcaceae</taxon>
        <taxon>Deinococcus</taxon>
    </lineage>
</organism>
<dbReference type="GO" id="GO:0016791">
    <property type="term" value="F:phosphatase activity"/>
    <property type="evidence" value="ECO:0007669"/>
    <property type="project" value="TreeGrafter"/>
</dbReference>
<dbReference type="Gene3D" id="3.40.50.1000">
    <property type="entry name" value="HAD superfamily/HAD-like"/>
    <property type="match status" value="1"/>
</dbReference>
<dbReference type="InterPro" id="IPR036412">
    <property type="entry name" value="HAD-like_sf"/>
</dbReference>
<keyword evidence="2" id="KW-1185">Reference proteome</keyword>